<sequence length="120" mass="13166">MTQDARSRLIANASAGDTRDPRITPSRLDKLMASAGGNAAQYRIVHVVEDDIVTYIKTSRPASDEGVTRQCTLASWRNWAAKAVVVHQASLSFYIPDAGWMLHWEVIAALDELDDVPSPS</sequence>
<protein>
    <submittedName>
        <fullName evidence="1">Uncharacterized protein</fullName>
    </submittedName>
</protein>
<proteinExistence type="predicted"/>
<comment type="caution">
    <text evidence="1">The sequence shown here is derived from an EMBL/GenBank/DDBJ whole genome shotgun (WGS) entry which is preliminary data.</text>
</comment>
<dbReference type="Proteomes" id="UP000482155">
    <property type="component" value="Unassembled WGS sequence"/>
</dbReference>
<keyword evidence="2" id="KW-1185">Reference proteome</keyword>
<dbReference type="AlphaFoldDB" id="A0A6B3SHG4"/>
<reference evidence="1 2" key="1">
    <citation type="submission" date="2020-02" db="EMBL/GenBank/DDBJ databases">
        <authorList>
            <person name="Kim M.K."/>
        </authorList>
    </citation>
    <scope>NUCLEOTIDE SEQUENCE [LARGE SCALE GENOMIC DNA]</scope>
    <source>
        <strain evidence="1 2">17J57-3</strain>
    </source>
</reference>
<evidence type="ECO:0000313" key="2">
    <source>
        <dbReference type="Proteomes" id="UP000482155"/>
    </source>
</evidence>
<accession>A0A6B3SHG4</accession>
<dbReference type="EMBL" id="JAAIVB010000011">
    <property type="protein sequence ID" value="NEX60100.1"/>
    <property type="molecule type" value="Genomic_DNA"/>
</dbReference>
<organism evidence="1 2">
    <name type="scientific">Noviherbaspirillum galbum</name>
    <dbReference type="NCBI Taxonomy" id="2709383"/>
    <lineage>
        <taxon>Bacteria</taxon>
        <taxon>Pseudomonadati</taxon>
        <taxon>Pseudomonadota</taxon>
        <taxon>Betaproteobacteria</taxon>
        <taxon>Burkholderiales</taxon>
        <taxon>Oxalobacteraceae</taxon>
        <taxon>Noviherbaspirillum</taxon>
    </lineage>
</organism>
<evidence type="ECO:0000313" key="1">
    <source>
        <dbReference type="EMBL" id="NEX60100.1"/>
    </source>
</evidence>
<name>A0A6B3SHG4_9BURK</name>
<dbReference type="RefSeq" id="WP_163960601.1">
    <property type="nucleotide sequence ID" value="NZ_JAAIVB010000011.1"/>
</dbReference>
<gene>
    <name evidence="1" type="ORF">G3574_03325</name>
</gene>